<protein>
    <submittedName>
        <fullName evidence="10">Cation:proton antiporter</fullName>
    </submittedName>
</protein>
<dbReference type="STRING" id="1408189.CLAC_00955"/>
<dbReference type="PANTHER" id="PTHR42703:SF1">
    <property type="entry name" value="NA(+)_H(+) ANTIPORTER SUBUNIT D1"/>
    <property type="match status" value="1"/>
</dbReference>
<evidence type="ECO:0000313" key="10">
    <source>
        <dbReference type="EMBL" id="ALA66533.1"/>
    </source>
</evidence>
<sequence length="526" mass="54297">MVGMLSAEQMSQTISSETISALLPLFAAGPLILAAIAAILPKPWMRATLGIAVPFLVSLAAFAVMFRVAAEGPIGHGVGAYPGGVAIPFLADTFSMLMLGVAAAVVAIGSWFAQVAGENTSRFFPALTLMMVAGMSGAFLTADLFNFFVFMEVMLLPSYGLIAVTGTWHRLAAGRTFVLVNLLTSTVLLIGVALIYGAAGNVNIAMLARLGAEGGPGGTGVVALGIVIIALCVKAGIAPAHTWLPRTYPSSSPAVMALFSAVHTKVAVYMLYRLYVVIVGMNPAWHWPIIALMAVSMLVGAFAGLAENTMREVLAYQMVTGMPFILIVLAFTDAHDGTGAKAALAAGIFYAIHHMVTVGALILGSGAVEETYGTGTLSRLSGLARRDQLVAWVMAAMSFSIVGFPPFSGVWGKIGVVFASAATGDARSIVAIAVIVIASLGSLLAMVRLWRAVFWGRPMQGVPDDVRVPGSLVAPSAALALVSVAMFIAVGAVTWSTNGAAGALLDIDAYRDAALVGIDSAVGGVY</sequence>
<dbReference type="PATRIC" id="fig|1408189.4.peg.190"/>
<keyword evidence="4 7" id="KW-0812">Transmembrane</keyword>
<comment type="subcellular location">
    <subcellularLocation>
        <location evidence="1">Cell membrane</location>
        <topology evidence="1">Multi-pass membrane protein</topology>
    </subcellularLocation>
    <subcellularLocation>
        <location evidence="7">Membrane</location>
        <topology evidence="7">Multi-pass membrane protein</topology>
    </subcellularLocation>
</comment>
<dbReference type="AlphaFoldDB" id="A0A0K2GXX6"/>
<feature type="transmembrane region" description="Helical" evidence="8">
    <location>
        <begin position="284"/>
        <end position="306"/>
    </location>
</feature>
<keyword evidence="3" id="KW-1003">Cell membrane</keyword>
<feature type="transmembrane region" description="Helical" evidence="8">
    <location>
        <begin position="20"/>
        <end position="40"/>
    </location>
</feature>
<evidence type="ECO:0000256" key="5">
    <source>
        <dbReference type="ARBA" id="ARBA00022989"/>
    </source>
</evidence>
<feature type="transmembrane region" description="Helical" evidence="8">
    <location>
        <begin position="343"/>
        <end position="368"/>
    </location>
</feature>
<dbReference type="GO" id="GO:0008137">
    <property type="term" value="F:NADH dehydrogenase (ubiquinone) activity"/>
    <property type="evidence" value="ECO:0007669"/>
    <property type="project" value="InterPro"/>
</dbReference>
<feature type="transmembrane region" description="Helical" evidence="8">
    <location>
        <begin position="313"/>
        <end position="331"/>
    </location>
</feature>
<organism evidence="10 11">
    <name type="scientific">Corynebacterium lactis RW2-5</name>
    <dbReference type="NCBI Taxonomy" id="1408189"/>
    <lineage>
        <taxon>Bacteria</taxon>
        <taxon>Bacillati</taxon>
        <taxon>Actinomycetota</taxon>
        <taxon>Actinomycetes</taxon>
        <taxon>Mycobacteriales</taxon>
        <taxon>Corynebacteriaceae</taxon>
        <taxon>Corynebacterium</taxon>
    </lineage>
</organism>
<keyword evidence="11" id="KW-1185">Reference proteome</keyword>
<feature type="transmembrane region" description="Helical" evidence="8">
    <location>
        <begin position="147"/>
        <end position="165"/>
    </location>
</feature>
<feature type="transmembrane region" description="Helical" evidence="8">
    <location>
        <begin position="219"/>
        <end position="240"/>
    </location>
</feature>
<dbReference type="PANTHER" id="PTHR42703">
    <property type="entry name" value="NADH DEHYDROGENASE"/>
    <property type="match status" value="1"/>
</dbReference>
<dbReference type="KEGG" id="clw:CLAC_00955"/>
<dbReference type="GO" id="GO:0042773">
    <property type="term" value="P:ATP synthesis coupled electron transport"/>
    <property type="evidence" value="ECO:0007669"/>
    <property type="project" value="InterPro"/>
</dbReference>
<feature type="transmembrane region" description="Helical" evidence="8">
    <location>
        <begin position="47"/>
        <end position="69"/>
    </location>
</feature>
<dbReference type="InterPro" id="IPR050586">
    <property type="entry name" value="CPA3_Na-H_Antiporter_D"/>
</dbReference>
<evidence type="ECO:0000256" key="4">
    <source>
        <dbReference type="ARBA" id="ARBA00022692"/>
    </source>
</evidence>
<dbReference type="InterPro" id="IPR003918">
    <property type="entry name" value="NADH_UbQ_OxRdtase"/>
</dbReference>
<feature type="transmembrane region" description="Helical" evidence="8">
    <location>
        <begin position="428"/>
        <end position="450"/>
    </location>
</feature>
<comment type="similarity">
    <text evidence="2">Belongs to the CPA3 antiporters (TC 2.A.63) subunit D family.</text>
</comment>
<feature type="transmembrane region" description="Helical" evidence="8">
    <location>
        <begin position="471"/>
        <end position="495"/>
    </location>
</feature>
<feature type="transmembrane region" description="Helical" evidence="8">
    <location>
        <begin position="389"/>
        <end position="408"/>
    </location>
</feature>
<dbReference type="Pfam" id="PF00361">
    <property type="entry name" value="Proton_antipo_M"/>
    <property type="match status" value="1"/>
</dbReference>
<dbReference type="EMBL" id="CP006841">
    <property type="protein sequence ID" value="ALA66533.1"/>
    <property type="molecule type" value="Genomic_DNA"/>
</dbReference>
<proteinExistence type="inferred from homology"/>
<gene>
    <name evidence="10" type="ORF">CLAC_00955</name>
</gene>
<feature type="transmembrane region" description="Helical" evidence="8">
    <location>
        <begin position="177"/>
        <end position="199"/>
    </location>
</feature>
<dbReference type="GO" id="GO:0005886">
    <property type="term" value="C:plasma membrane"/>
    <property type="evidence" value="ECO:0007669"/>
    <property type="project" value="UniProtKB-SubCell"/>
</dbReference>
<evidence type="ECO:0000313" key="11">
    <source>
        <dbReference type="Proteomes" id="UP000058446"/>
    </source>
</evidence>
<feature type="transmembrane region" description="Helical" evidence="8">
    <location>
        <begin position="89"/>
        <end position="111"/>
    </location>
</feature>
<accession>A0A0K2GXX6</accession>
<reference evidence="10 11" key="1">
    <citation type="submission" date="2013-10" db="EMBL/GenBank/DDBJ databases">
        <title>Complete genome sequence of Corynebacterium lactis DSM 45799(T), isolated from raw cow milk.</title>
        <authorList>
            <person name="Ruckert C."/>
            <person name="Albersmeier A."/>
            <person name="Lipski A."/>
            <person name="Kalinowski J."/>
        </authorList>
    </citation>
    <scope>NUCLEOTIDE SEQUENCE [LARGE SCALE GENOMIC DNA]</scope>
    <source>
        <strain evidence="10 11">RW2-5</strain>
    </source>
</reference>
<evidence type="ECO:0000256" key="1">
    <source>
        <dbReference type="ARBA" id="ARBA00004651"/>
    </source>
</evidence>
<keyword evidence="5 8" id="KW-1133">Transmembrane helix</keyword>
<feature type="transmembrane region" description="Helical" evidence="8">
    <location>
        <begin position="123"/>
        <end position="141"/>
    </location>
</feature>
<evidence type="ECO:0000256" key="3">
    <source>
        <dbReference type="ARBA" id="ARBA00022475"/>
    </source>
</evidence>
<keyword evidence="6 8" id="KW-0472">Membrane</keyword>
<dbReference type="Proteomes" id="UP000058446">
    <property type="component" value="Chromosome"/>
</dbReference>
<evidence type="ECO:0000256" key="6">
    <source>
        <dbReference type="ARBA" id="ARBA00023136"/>
    </source>
</evidence>
<feature type="transmembrane region" description="Helical" evidence="8">
    <location>
        <begin position="252"/>
        <end position="272"/>
    </location>
</feature>
<evidence type="ECO:0000256" key="8">
    <source>
        <dbReference type="SAM" id="Phobius"/>
    </source>
</evidence>
<name>A0A0K2GXX6_9CORY</name>
<evidence type="ECO:0000256" key="2">
    <source>
        <dbReference type="ARBA" id="ARBA00005346"/>
    </source>
</evidence>
<evidence type="ECO:0000256" key="7">
    <source>
        <dbReference type="RuleBase" id="RU000320"/>
    </source>
</evidence>
<evidence type="ECO:0000259" key="9">
    <source>
        <dbReference type="Pfam" id="PF00361"/>
    </source>
</evidence>
<dbReference type="PRINTS" id="PR01437">
    <property type="entry name" value="NUOXDRDTASE4"/>
</dbReference>
<dbReference type="InterPro" id="IPR001750">
    <property type="entry name" value="ND/Mrp_TM"/>
</dbReference>
<feature type="domain" description="NADH:quinone oxidoreductase/Mrp antiporter transmembrane" evidence="9">
    <location>
        <begin position="143"/>
        <end position="431"/>
    </location>
</feature>